<feature type="region of interest" description="Disordered" evidence="5">
    <location>
        <begin position="996"/>
        <end position="1039"/>
    </location>
</feature>
<feature type="domain" description="Nucleoporin Nup159/Nup146 N-terminal" evidence="6">
    <location>
        <begin position="57"/>
        <end position="408"/>
    </location>
</feature>
<keyword evidence="2" id="KW-0813">Transport</keyword>
<sequence length="1975" mass="205550">MNVNTLASPPHISTPRTHTDATEKDAEFLSLRLLNKRIRIRLSPEPLNLGTVDGKCTWFAVSNTKGWFAAVTGQRTEFRIILSTLQDLRSTLLTSTAEEGEVPLQPRRTLVFRHETIHHIVFAFNDERLVVGFDRGSVKIYDTAQLFQPGPEEIPPLQTFPAKNSGILRQVLPNPGDIPELVAIRREQDGLPNTQTVEILDVKAASSVGGWCDGNTPDAFVTSINWSAKGKQLAIGLQGGDIVTYSPSDTGTMKLHIVKPPQLEGCSLISTSWLSNPAFYCIYAPPGQLQPEADQRYYLVSYDSKSRSATDIKLSTPCFPSPALRPPGSFTVVLRNWKPAKFLVFVGDSPSSDIGLIGCIEDAGSEQETWCNLTLEETSTPSLPLDSESNDTILIGLELDLTNTQPLKAGDERPDHPPPPIMYAYASDGTIQAWYVINSEGEAYPGMIGEVAAATTSGPTTPKPAFASPTFASSPPNRSPFAQTTSPTFGQASFGQVTGSPFGQQSPQSTSVFGQPSAFGQTSSMGIGQTTSAFSNVPSNPPFGQQATSGFGSGGFGAFSSQAPTKFGSTGFVFGSGPNTLAASPMAIAPSASMADETDAPPAEMAEEGNAGFGGLSLGGGSEPKAKTEGGIFGSFAQPSTTVQPQSAFGTTGFGGSIVKPASGFGAFSNLGNQSQSTTTPAPPNPEPSKPSSAFGTSSFGAKPQSGFGQTAFGQSSFGQPAFGSSGFGSSTPSTTAAATPTATGWAKGGGFGAFAQGGPSSFASLAAPKQQAAEPAQANAPEQKPVSAFGTAQSSSAFGGGQSAFASQTTSSPAPAPAFAADQKPVSAFGVPEPSKPFSAFGSQPISHLASVMAPEQKPVAAFGASEPTKPFSAFGSLPTSGNARTSAIPARVTSPDSSPDATPMSSPKVNAGNALFQFPESPPEKPRTLPNVGTPNTTSVFGQKDSPQSVTSSPSPATSPFKSSTPASGFGAFGGLKTTPSAFKPAEGFGAFGAASSTSSSPFLNPKPAEGGSPFGAKSVFGEGGSGSATTTLSSTTPTFGAATAFGTSGLKQPVFGASAFGSPVPSVSATPTKPTPSATTGGAFSAFSGTSGSFTALSSASKQSSFGELLRTKDEKKDIAPAPVSAFAPISSLPPKPEESASAVQSTADGSASLSLSGISESSYVQVGEDAGSEQGEEEYDEDDDGSSFLTESSEGAHSVPGEEEEEEEEEEHKYPPPIPEEPEDEEEEEEEEEEDAQVESEKKVIDPADVRLPSTPRDLTPQPSTSATPKHEPQTIPLPTTPKESSPQPWPSPPPKDGPLPSIKVEPTSLDVRGRSETEPITKASSPSPVRASPEPGAKALSPPMSRKSSNEAQEESTTPPGSPQKDGQSVSSPIPITPSSVSLGLGRPTARPTRSSPLSSNVVAETSSTSIPLKPKPASPKKPFGQLPTAAPKSESQVQSTTPGAVSKTPEAAPAFPKFGTAPSKPFSLGGFSLPPAPSGSSIFSPTTPAGRSPSPASTTPSITPIFKFPPAPQSPATPTAPASPFGAGVAKPGTPPFSLLPPSTSGSTTPKTTPFGASKPFTPPPLPQAQENLSPMQKEFQDLYLIMNRDLETVQKMVQELSRLIERLSKPHGKAHVKADLGDSTKWTSGDLELFGKIMHTLESDILEIYNSKGALMQSMCEVESNLLKAETRKEEIVRFSRAKADPEFAKMLKVRTLGPEHAETQTLLRKQIRSINDRVEQLEDHLQSCMKKLSEYRTGKPSFRPPSLDTINRTFRNIDAAIEQQSSQIDILTARISKLHLTSSSLNLSTHSSPSTRDKRLPDVISHRPFHITPSVAASTAAALNAERSAHRLKSALARLGRVPEINRQAVSPVGKVNVLEWSTAGSKIGAGGAGPLPLPSTPLRPLGNLFGSDMSLSDSASSYAHSETRRERVPSRHNAHQKAVPLKKSPGAGSGVVASFDWGPLPGVPPATSLSPDVRPDKGKGKA</sequence>
<feature type="compositionally biased region" description="Pro residues" evidence="5">
    <location>
        <begin position="1292"/>
        <end position="1302"/>
    </location>
</feature>
<feature type="compositionally biased region" description="Polar residues" evidence="5">
    <location>
        <begin position="1439"/>
        <end position="1449"/>
    </location>
</feature>
<feature type="compositionally biased region" description="Polar residues" evidence="5">
    <location>
        <begin position="1100"/>
        <end position="1109"/>
    </location>
</feature>
<feature type="region of interest" description="Disordered" evidence="5">
    <location>
        <begin position="592"/>
        <end position="649"/>
    </location>
</feature>
<feature type="compositionally biased region" description="Basic and acidic residues" evidence="5">
    <location>
        <begin position="1966"/>
        <end position="1975"/>
    </location>
</feature>
<dbReference type="Pfam" id="PF16755">
    <property type="entry name" value="Beta-prop_NUP159_NUP214"/>
    <property type="match status" value="1"/>
</dbReference>
<dbReference type="SUPFAM" id="SSF117289">
    <property type="entry name" value="Nucleoporin domain"/>
    <property type="match status" value="1"/>
</dbReference>
<feature type="compositionally biased region" description="Low complexity" evidence="5">
    <location>
        <begin position="1546"/>
        <end position="1561"/>
    </location>
</feature>
<dbReference type="STRING" id="50990.A0A4Y7PN04"/>
<feature type="compositionally biased region" description="Low complexity" evidence="5">
    <location>
        <begin position="758"/>
        <end position="822"/>
    </location>
</feature>
<feature type="compositionally biased region" description="Acidic residues" evidence="5">
    <location>
        <begin position="1224"/>
        <end position="1242"/>
    </location>
</feature>
<dbReference type="GO" id="GO:0005634">
    <property type="term" value="C:nucleus"/>
    <property type="evidence" value="ECO:0007669"/>
    <property type="project" value="UniProtKB-SubCell"/>
</dbReference>
<feature type="region of interest" description="Disordered" evidence="5">
    <location>
        <begin position="1"/>
        <end position="23"/>
    </location>
</feature>
<proteinExistence type="predicted"/>
<dbReference type="InterPro" id="IPR015943">
    <property type="entry name" value="WD40/YVTN_repeat-like_dom_sf"/>
</dbReference>
<feature type="compositionally biased region" description="Low complexity" evidence="5">
    <location>
        <begin position="1374"/>
        <end position="1387"/>
    </location>
</feature>
<gene>
    <name evidence="7" type="ORF">BD410DRAFT_902018</name>
</gene>
<feature type="region of interest" description="Disordered" evidence="5">
    <location>
        <begin position="1905"/>
        <end position="1975"/>
    </location>
</feature>
<feature type="compositionally biased region" description="Polar residues" evidence="5">
    <location>
        <begin position="896"/>
        <end position="910"/>
    </location>
</feature>
<feature type="compositionally biased region" description="Polar residues" evidence="5">
    <location>
        <begin position="1351"/>
        <end position="1364"/>
    </location>
</feature>
<feature type="compositionally biased region" description="Low complexity" evidence="5">
    <location>
        <begin position="713"/>
        <end position="742"/>
    </location>
</feature>
<organism evidence="7 8">
    <name type="scientific">Rickenella mellea</name>
    <dbReference type="NCBI Taxonomy" id="50990"/>
    <lineage>
        <taxon>Eukaryota</taxon>
        <taxon>Fungi</taxon>
        <taxon>Dikarya</taxon>
        <taxon>Basidiomycota</taxon>
        <taxon>Agaricomycotina</taxon>
        <taxon>Agaricomycetes</taxon>
        <taxon>Hymenochaetales</taxon>
        <taxon>Rickenellaceae</taxon>
        <taxon>Rickenella</taxon>
    </lineage>
</organism>
<dbReference type="EMBL" id="ML170242">
    <property type="protein sequence ID" value="TDL16488.1"/>
    <property type="molecule type" value="Genomic_DNA"/>
</dbReference>
<dbReference type="Gene3D" id="2.130.10.10">
    <property type="entry name" value="YVTN repeat-like/Quinoprotein amine dehydrogenase"/>
    <property type="match status" value="1"/>
</dbReference>
<comment type="subcellular location">
    <subcellularLocation>
        <location evidence="1">Nucleus</location>
    </subcellularLocation>
</comment>
<accession>A0A4Y7PN04</accession>
<feature type="compositionally biased region" description="Basic and acidic residues" evidence="5">
    <location>
        <begin position="1113"/>
        <end position="1122"/>
    </location>
</feature>
<feature type="compositionally biased region" description="Low complexity" evidence="5">
    <location>
        <begin position="1522"/>
        <end position="1538"/>
    </location>
</feature>
<evidence type="ECO:0000313" key="8">
    <source>
        <dbReference type="Proteomes" id="UP000294933"/>
    </source>
</evidence>
<evidence type="ECO:0000259" key="6">
    <source>
        <dbReference type="Pfam" id="PF16755"/>
    </source>
</evidence>
<dbReference type="Proteomes" id="UP000294933">
    <property type="component" value="Unassembled WGS sequence"/>
</dbReference>
<feature type="region of interest" description="Disordered" evidence="5">
    <location>
        <begin position="758"/>
        <end position="833"/>
    </location>
</feature>
<protein>
    <recommendedName>
        <fullName evidence="6">Nucleoporin Nup159/Nup146 N-terminal domain-containing protein</fullName>
    </recommendedName>
</protein>
<feature type="compositionally biased region" description="Polar residues" evidence="5">
    <location>
        <begin position="470"/>
        <end position="538"/>
    </location>
</feature>
<feature type="region of interest" description="Disordered" evidence="5">
    <location>
        <begin position="1095"/>
        <end position="1567"/>
    </location>
</feature>
<name>A0A4Y7PN04_9AGAM</name>
<evidence type="ECO:0000313" key="7">
    <source>
        <dbReference type="EMBL" id="TDL16488.1"/>
    </source>
</evidence>
<feature type="compositionally biased region" description="Polar residues" evidence="5">
    <location>
        <begin position="933"/>
        <end position="943"/>
    </location>
</feature>
<evidence type="ECO:0000256" key="2">
    <source>
        <dbReference type="ARBA" id="ARBA00022448"/>
    </source>
</evidence>
<evidence type="ECO:0000256" key="3">
    <source>
        <dbReference type="ARBA" id="ARBA00023242"/>
    </source>
</evidence>
<feature type="compositionally biased region" description="Acidic residues" evidence="5">
    <location>
        <begin position="1174"/>
        <end position="1189"/>
    </location>
</feature>
<dbReference type="VEuPathDB" id="FungiDB:BD410DRAFT_902018"/>
<feature type="region of interest" description="Disordered" evidence="5">
    <location>
        <begin position="455"/>
        <end position="549"/>
    </location>
</feature>
<dbReference type="InterPro" id="IPR039462">
    <property type="entry name" value="Nup159/Nup146_N"/>
</dbReference>
<evidence type="ECO:0000256" key="4">
    <source>
        <dbReference type="SAM" id="Coils"/>
    </source>
</evidence>
<feature type="compositionally biased region" description="Gly residues" evidence="5">
    <location>
        <begin position="611"/>
        <end position="622"/>
    </location>
</feature>
<keyword evidence="4" id="KW-0175">Coiled coil</keyword>
<feature type="compositionally biased region" description="Low complexity" evidence="5">
    <location>
        <begin position="1030"/>
        <end position="1039"/>
    </location>
</feature>
<keyword evidence="3" id="KW-0539">Nucleus</keyword>
<feature type="coiled-coil region" evidence="4">
    <location>
        <begin position="1712"/>
        <end position="1739"/>
    </location>
</feature>
<reference evidence="7 8" key="1">
    <citation type="submission" date="2018-06" db="EMBL/GenBank/DDBJ databases">
        <title>A transcriptomic atlas of mushroom development highlights an independent origin of complex multicellularity.</title>
        <authorList>
            <consortium name="DOE Joint Genome Institute"/>
            <person name="Krizsan K."/>
            <person name="Almasi E."/>
            <person name="Merenyi Z."/>
            <person name="Sahu N."/>
            <person name="Viragh M."/>
            <person name="Koszo T."/>
            <person name="Mondo S."/>
            <person name="Kiss B."/>
            <person name="Balint B."/>
            <person name="Kues U."/>
            <person name="Barry K."/>
            <person name="Hegedus J.C."/>
            <person name="Henrissat B."/>
            <person name="Johnson J."/>
            <person name="Lipzen A."/>
            <person name="Ohm R."/>
            <person name="Nagy I."/>
            <person name="Pangilinan J."/>
            <person name="Yan J."/>
            <person name="Xiong Y."/>
            <person name="Grigoriev I.V."/>
            <person name="Hibbett D.S."/>
            <person name="Nagy L.G."/>
        </authorList>
    </citation>
    <scope>NUCLEOTIDE SEQUENCE [LARGE SCALE GENOMIC DNA]</scope>
    <source>
        <strain evidence="7 8">SZMC22713</strain>
    </source>
</reference>
<keyword evidence="8" id="KW-1185">Reference proteome</keyword>
<feature type="compositionally biased region" description="Low complexity" evidence="5">
    <location>
        <begin position="1490"/>
        <end position="1511"/>
    </location>
</feature>
<dbReference type="OrthoDB" id="248320at2759"/>
<evidence type="ECO:0000256" key="1">
    <source>
        <dbReference type="ARBA" id="ARBA00004123"/>
    </source>
</evidence>
<feature type="compositionally biased region" description="Low complexity" evidence="5">
    <location>
        <begin position="948"/>
        <end position="970"/>
    </location>
</feature>
<evidence type="ECO:0000256" key="5">
    <source>
        <dbReference type="SAM" id="MobiDB-lite"/>
    </source>
</evidence>
<feature type="compositionally biased region" description="Polar residues" evidence="5">
    <location>
        <begin position="1397"/>
        <end position="1416"/>
    </location>
</feature>
<feature type="compositionally biased region" description="Low complexity" evidence="5">
    <location>
        <begin position="1149"/>
        <end position="1166"/>
    </location>
</feature>
<feature type="compositionally biased region" description="Acidic residues" evidence="5">
    <location>
        <begin position="1205"/>
        <end position="1214"/>
    </location>
</feature>
<feature type="region of interest" description="Disordered" evidence="5">
    <location>
        <begin position="667"/>
        <end position="742"/>
    </location>
</feature>
<feature type="compositionally biased region" description="Polar residues" evidence="5">
    <location>
        <begin position="637"/>
        <end position="649"/>
    </location>
</feature>
<feature type="region of interest" description="Disordered" evidence="5">
    <location>
        <begin position="875"/>
        <end position="975"/>
    </location>
</feature>
<feature type="compositionally biased region" description="Basic and acidic residues" evidence="5">
    <location>
        <begin position="1243"/>
        <end position="1253"/>
    </location>
</feature>